<dbReference type="InterPro" id="IPR016195">
    <property type="entry name" value="Pol/histidinol_Pase-like"/>
</dbReference>
<dbReference type="SMART" id="SM00481">
    <property type="entry name" value="POLIIIAc"/>
    <property type="match status" value="1"/>
</dbReference>
<feature type="domain" description="Polymerase/histidinol phosphatase N-terminal" evidence="1">
    <location>
        <begin position="5"/>
        <end position="79"/>
    </location>
</feature>
<dbReference type="Proteomes" id="UP001470288">
    <property type="component" value="Unassembled WGS sequence"/>
</dbReference>
<proteinExistence type="predicted"/>
<dbReference type="Gene3D" id="3.20.20.140">
    <property type="entry name" value="Metal-dependent hydrolases"/>
    <property type="match status" value="1"/>
</dbReference>
<dbReference type="InterPro" id="IPR050243">
    <property type="entry name" value="PHP_phosphatase"/>
</dbReference>
<evidence type="ECO:0000259" key="1">
    <source>
        <dbReference type="SMART" id="SM00481"/>
    </source>
</evidence>
<accession>A0ABV1HYL7</accession>
<keyword evidence="3" id="KW-1185">Reference proteome</keyword>
<dbReference type="InterPro" id="IPR003141">
    <property type="entry name" value="Pol/His_phosphatase_N"/>
</dbReference>
<dbReference type="EMBL" id="JBBMFC010000005">
    <property type="protein sequence ID" value="MEQ2578027.1"/>
    <property type="molecule type" value="Genomic_DNA"/>
</dbReference>
<dbReference type="PANTHER" id="PTHR36928:SF1">
    <property type="entry name" value="PHOSPHATASE YCDX-RELATED"/>
    <property type="match status" value="1"/>
</dbReference>
<dbReference type="NCBIfam" id="NF006702">
    <property type="entry name" value="PRK09248.1"/>
    <property type="match status" value="1"/>
</dbReference>
<organism evidence="2 3">
    <name type="scientific">Hominiventricola aquisgranensis</name>
    <dbReference type="NCBI Taxonomy" id="3133164"/>
    <lineage>
        <taxon>Bacteria</taxon>
        <taxon>Bacillati</taxon>
        <taxon>Bacillota</taxon>
        <taxon>Clostridia</taxon>
        <taxon>Lachnospirales</taxon>
        <taxon>Lachnospiraceae</taxon>
        <taxon>Hominiventricola</taxon>
    </lineage>
</organism>
<name>A0ABV1HYL7_9FIRM</name>
<dbReference type="RefSeq" id="WP_147602572.1">
    <property type="nucleotide sequence ID" value="NZ_JBBMFC010000005.1"/>
</dbReference>
<dbReference type="PANTHER" id="PTHR36928">
    <property type="entry name" value="PHOSPHATASE YCDX-RELATED"/>
    <property type="match status" value="1"/>
</dbReference>
<dbReference type="CDD" id="cd07437">
    <property type="entry name" value="PHP_HisPPase_Ycdx_like"/>
    <property type="match status" value="1"/>
</dbReference>
<evidence type="ECO:0000313" key="3">
    <source>
        <dbReference type="Proteomes" id="UP001470288"/>
    </source>
</evidence>
<protein>
    <submittedName>
        <fullName evidence="2">Phosphatase</fullName>
    </submittedName>
</protein>
<reference evidence="2 3" key="1">
    <citation type="submission" date="2024-03" db="EMBL/GenBank/DDBJ databases">
        <title>Human intestinal bacterial collection.</title>
        <authorList>
            <person name="Pauvert C."/>
            <person name="Hitch T.C.A."/>
            <person name="Clavel T."/>
        </authorList>
    </citation>
    <scope>NUCLEOTIDE SEQUENCE [LARGE SCALE GENOMIC DNA]</scope>
    <source>
        <strain evidence="2 3">CLA-AA-H78B</strain>
    </source>
</reference>
<sequence length="240" mass="27563">MRDVLDLHTHTIASGHAYNTMMEMIHEAQNKGLDVYGITEHAPRMKGTCTDFYFHNLKVVPRKHGDLELLLGVELNILDEYGTVDLEEPHLGDMDVTIASLHKPCIQPGSREYNTQCLISAMKNPHINIIGHPDDGRYMVDMEAVVQAAKEYHTLLELNNNSLNPRCTRQNARENDMEMLRLCKKYQVPIVMGSDAHYYEDILNHELALDVIKETGFPEELVVNTDREKLYPFINKYQKV</sequence>
<dbReference type="SUPFAM" id="SSF89550">
    <property type="entry name" value="PHP domain-like"/>
    <property type="match status" value="1"/>
</dbReference>
<gene>
    <name evidence="2" type="ORF">WMO62_04095</name>
</gene>
<comment type="caution">
    <text evidence="2">The sequence shown here is derived from an EMBL/GenBank/DDBJ whole genome shotgun (WGS) entry which is preliminary data.</text>
</comment>
<dbReference type="InterPro" id="IPR004013">
    <property type="entry name" value="PHP_dom"/>
</dbReference>
<dbReference type="Pfam" id="PF02811">
    <property type="entry name" value="PHP"/>
    <property type="match status" value="1"/>
</dbReference>
<evidence type="ECO:0000313" key="2">
    <source>
        <dbReference type="EMBL" id="MEQ2578027.1"/>
    </source>
</evidence>